<dbReference type="InterPro" id="IPR017441">
    <property type="entry name" value="Protein_kinase_ATP_BS"/>
</dbReference>
<comment type="similarity">
    <text evidence="10">Belongs to the protein kinase superfamily.</text>
</comment>
<feature type="domain" description="Protein kinase" evidence="12">
    <location>
        <begin position="96"/>
        <end position="350"/>
    </location>
</feature>
<dbReference type="PROSITE" id="PS50011">
    <property type="entry name" value="PROTEIN_KINASE_DOM"/>
    <property type="match status" value="1"/>
</dbReference>
<feature type="compositionally biased region" description="Polar residues" evidence="11">
    <location>
        <begin position="37"/>
        <end position="55"/>
    </location>
</feature>
<keyword evidence="6 9" id="KW-0067">ATP-binding</keyword>
<organism evidence="13 14">
    <name type="scientific">Coptis chinensis</name>
    <dbReference type="NCBI Taxonomy" id="261450"/>
    <lineage>
        <taxon>Eukaryota</taxon>
        <taxon>Viridiplantae</taxon>
        <taxon>Streptophyta</taxon>
        <taxon>Embryophyta</taxon>
        <taxon>Tracheophyta</taxon>
        <taxon>Spermatophyta</taxon>
        <taxon>Magnoliopsida</taxon>
        <taxon>Ranunculales</taxon>
        <taxon>Ranunculaceae</taxon>
        <taxon>Coptidoideae</taxon>
        <taxon>Coptis</taxon>
    </lineage>
</organism>
<feature type="binding site" evidence="9">
    <location>
        <position position="135"/>
    </location>
    <ligand>
        <name>ATP</name>
        <dbReference type="ChEBI" id="CHEBI:30616"/>
    </ligand>
</feature>
<sequence>MGNCWGEPVENQSTCSTTTRPPSPGNLDFLQEKTDWLSKNNSDNIEVEVPNNSKSPKNRQQHSTSLEEECPDGQILDAPKLRVYTFAELKNATRNFRPDTILGEGGFGRVFKGWVDEKTFAPAKVGTGMMVAVKKANSENMLGLEQWQSEVDFLGRLSHPNLVKLIGYCWEEKEFLLVYEFMQKGSLENHLFRRGGSSVQPLPWSIRLKIAIGAARGLAFLHASQKQIIYRDFKASNILLDGEFDAKISDFGLAKNGPATGDSHVTTRVMGTYGYAAPESFIRQERCIWVRRGPTRDANRKLMPIMDTGLKDQFPVKGAVHAAQLTLRCLGPDPRSRPSMKEVLETLEQIKAIEDKPKETRRSSMRPTKNGEGQHNNVHQRSPLHSKHGTGTGAH</sequence>
<dbReference type="PANTHER" id="PTHR45621">
    <property type="entry name" value="OS01G0588500 PROTEIN-RELATED"/>
    <property type="match status" value="1"/>
</dbReference>
<keyword evidence="4 9" id="KW-0547">Nucleotide-binding</keyword>
<dbReference type="PROSITE" id="PS00108">
    <property type="entry name" value="PROTEIN_KINASE_ST"/>
    <property type="match status" value="1"/>
</dbReference>
<feature type="compositionally biased region" description="Basic and acidic residues" evidence="11">
    <location>
        <begin position="351"/>
        <end position="362"/>
    </location>
</feature>
<dbReference type="InterPro" id="IPR011009">
    <property type="entry name" value="Kinase-like_dom_sf"/>
</dbReference>
<accession>A0A835LXI6</accession>
<feature type="region of interest" description="Disordered" evidence="11">
    <location>
        <begin position="1"/>
        <end position="71"/>
    </location>
</feature>
<evidence type="ECO:0000256" key="11">
    <source>
        <dbReference type="SAM" id="MobiDB-lite"/>
    </source>
</evidence>
<dbReference type="GO" id="GO:0005524">
    <property type="term" value="F:ATP binding"/>
    <property type="evidence" value="ECO:0007669"/>
    <property type="project" value="UniProtKB-UniRule"/>
</dbReference>
<dbReference type="InterPro" id="IPR001245">
    <property type="entry name" value="Ser-Thr/Tyr_kinase_cat_dom"/>
</dbReference>
<dbReference type="OrthoDB" id="4062651at2759"/>
<dbReference type="Proteomes" id="UP000631114">
    <property type="component" value="Unassembled WGS sequence"/>
</dbReference>
<keyword evidence="2 10" id="KW-0723">Serine/threonine-protein kinase</keyword>
<evidence type="ECO:0000259" key="12">
    <source>
        <dbReference type="PROSITE" id="PS50011"/>
    </source>
</evidence>
<dbReference type="FunFam" id="1.10.510.10:FF:001023">
    <property type="entry name" value="Os07g0541700 protein"/>
    <property type="match status" value="1"/>
</dbReference>
<proteinExistence type="inferred from homology"/>
<evidence type="ECO:0000256" key="9">
    <source>
        <dbReference type="PROSITE-ProRule" id="PRU10141"/>
    </source>
</evidence>
<dbReference type="Gene3D" id="1.10.510.10">
    <property type="entry name" value="Transferase(Phosphotransferase) domain 1"/>
    <property type="match status" value="2"/>
</dbReference>
<evidence type="ECO:0000256" key="4">
    <source>
        <dbReference type="ARBA" id="ARBA00022741"/>
    </source>
</evidence>
<evidence type="ECO:0000256" key="8">
    <source>
        <dbReference type="ARBA" id="ARBA00048679"/>
    </source>
</evidence>
<evidence type="ECO:0000313" key="13">
    <source>
        <dbReference type="EMBL" id="KAF9611933.1"/>
    </source>
</evidence>
<dbReference type="SUPFAM" id="SSF56112">
    <property type="entry name" value="Protein kinase-like (PK-like)"/>
    <property type="match status" value="1"/>
</dbReference>
<evidence type="ECO:0000256" key="3">
    <source>
        <dbReference type="ARBA" id="ARBA00022679"/>
    </source>
</evidence>
<dbReference type="EC" id="2.7.11.1" evidence="1"/>
<keyword evidence="5" id="KW-0418">Kinase</keyword>
<evidence type="ECO:0000256" key="1">
    <source>
        <dbReference type="ARBA" id="ARBA00012513"/>
    </source>
</evidence>
<dbReference type="Pfam" id="PF07714">
    <property type="entry name" value="PK_Tyr_Ser-Thr"/>
    <property type="match status" value="1"/>
</dbReference>
<gene>
    <name evidence="13" type="ORF">IFM89_037153</name>
</gene>
<evidence type="ECO:0000256" key="6">
    <source>
        <dbReference type="ARBA" id="ARBA00022840"/>
    </source>
</evidence>
<evidence type="ECO:0000256" key="5">
    <source>
        <dbReference type="ARBA" id="ARBA00022777"/>
    </source>
</evidence>
<evidence type="ECO:0000256" key="7">
    <source>
        <dbReference type="ARBA" id="ARBA00047899"/>
    </source>
</evidence>
<dbReference type="PROSITE" id="PS00107">
    <property type="entry name" value="PROTEIN_KINASE_ATP"/>
    <property type="match status" value="1"/>
</dbReference>
<evidence type="ECO:0000256" key="2">
    <source>
        <dbReference type="ARBA" id="ARBA00022527"/>
    </source>
</evidence>
<dbReference type="FunFam" id="3.30.200.20:FF:000228">
    <property type="entry name" value="Serine/threonine-protein kinase BIK1"/>
    <property type="match status" value="1"/>
</dbReference>
<reference evidence="13 14" key="1">
    <citation type="submission" date="2020-10" db="EMBL/GenBank/DDBJ databases">
        <title>The Coptis chinensis genome and diversification of protoberbering-type alkaloids.</title>
        <authorList>
            <person name="Wang B."/>
            <person name="Shu S."/>
            <person name="Song C."/>
            <person name="Liu Y."/>
        </authorList>
    </citation>
    <scope>NUCLEOTIDE SEQUENCE [LARGE SCALE GENOMIC DNA]</scope>
    <source>
        <strain evidence="13">HL-2020</strain>
        <tissue evidence="13">Leaf</tissue>
    </source>
</reference>
<comment type="catalytic activity">
    <reaction evidence="7">
        <text>L-threonyl-[protein] + ATP = O-phospho-L-threonyl-[protein] + ADP + H(+)</text>
        <dbReference type="Rhea" id="RHEA:46608"/>
        <dbReference type="Rhea" id="RHEA-COMP:11060"/>
        <dbReference type="Rhea" id="RHEA-COMP:11605"/>
        <dbReference type="ChEBI" id="CHEBI:15378"/>
        <dbReference type="ChEBI" id="CHEBI:30013"/>
        <dbReference type="ChEBI" id="CHEBI:30616"/>
        <dbReference type="ChEBI" id="CHEBI:61977"/>
        <dbReference type="ChEBI" id="CHEBI:456216"/>
        <dbReference type="EC" id="2.7.11.1"/>
    </reaction>
</comment>
<protein>
    <recommendedName>
        <fullName evidence="1">non-specific serine/threonine protein kinase</fullName>
        <ecNumber evidence="1">2.7.11.1</ecNumber>
    </recommendedName>
</protein>
<comment type="catalytic activity">
    <reaction evidence="8">
        <text>L-seryl-[protein] + ATP = O-phospho-L-seryl-[protein] + ADP + H(+)</text>
        <dbReference type="Rhea" id="RHEA:17989"/>
        <dbReference type="Rhea" id="RHEA-COMP:9863"/>
        <dbReference type="Rhea" id="RHEA-COMP:11604"/>
        <dbReference type="ChEBI" id="CHEBI:15378"/>
        <dbReference type="ChEBI" id="CHEBI:29999"/>
        <dbReference type="ChEBI" id="CHEBI:30616"/>
        <dbReference type="ChEBI" id="CHEBI:83421"/>
        <dbReference type="ChEBI" id="CHEBI:456216"/>
        <dbReference type="EC" id="2.7.11.1"/>
    </reaction>
</comment>
<feature type="compositionally biased region" description="Polar residues" evidence="11">
    <location>
        <begin position="365"/>
        <end position="380"/>
    </location>
</feature>
<feature type="region of interest" description="Disordered" evidence="11">
    <location>
        <begin position="351"/>
        <end position="395"/>
    </location>
</feature>
<dbReference type="InterPro" id="IPR008271">
    <property type="entry name" value="Ser/Thr_kinase_AS"/>
</dbReference>
<dbReference type="GO" id="GO:0004674">
    <property type="term" value="F:protein serine/threonine kinase activity"/>
    <property type="evidence" value="ECO:0007669"/>
    <property type="project" value="UniProtKB-KW"/>
</dbReference>
<dbReference type="InterPro" id="IPR050823">
    <property type="entry name" value="Plant_Ser_Thr_Prot_Kinase"/>
</dbReference>
<name>A0A835LXI6_9MAGN</name>
<keyword evidence="3" id="KW-0808">Transferase</keyword>
<keyword evidence="14" id="KW-1185">Reference proteome</keyword>
<comment type="caution">
    <text evidence="13">The sequence shown here is derived from an EMBL/GenBank/DDBJ whole genome shotgun (WGS) entry which is preliminary data.</text>
</comment>
<dbReference type="InterPro" id="IPR000719">
    <property type="entry name" value="Prot_kinase_dom"/>
</dbReference>
<evidence type="ECO:0000256" key="10">
    <source>
        <dbReference type="RuleBase" id="RU000304"/>
    </source>
</evidence>
<dbReference type="Gene3D" id="3.30.200.20">
    <property type="entry name" value="Phosphorylase Kinase, domain 1"/>
    <property type="match status" value="1"/>
</dbReference>
<evidence type="ECO:0000313" key="14">
    <source>
        <dbReference type="Proteomes" id="UP000631114"/>
    </source>
</evidence>
<dbReference type="AlphaFoldDB" id="A0A835LXI6"/>
<dbReference type="EMBL" id="JADFTS010000004">
    <property type="protein sequence ID" value="KAF9611933.1"/>
    <property type="molecule type" value="Genomic_DNA"/>
</dbReference>